<name>A0ABX1ZA62_9BACL</name>
<organism evidence="1 2">
    <name type="scientific">Paenibacillus germinis</name>
    <dbReference type="NCBI Taxonomy" id="2654979"/>
    <lineage>
        <taxon>Bacteria</taxon>
        <taxon>Bacillati</taxon>
        <taxon>Bacillota</taxon>
        <taxon>Bacilli</taxon>
        <taxon>Bacillales</taxon>
        <taxon>Paenibacillaceae</taxon>
        <taxon>Paenibacillus</taxon>
    </lineage>
</organism>
<gene>
    <name evidence="1" type="ORF">GC102_23690</name>
</gene>
<dbReference type="RefSeq" id="WP_171691717.1">
    <property type="nucleotide sequence ID" value="NZ_WHOC01000133.1"/>
</dbReference>
<accession>A0ABX1ZA62</accession>
<keyword evidence="2" id="KW-1185">Reference proteome</keyword>
<dbReference type="EMBL" id="WHOC01000133">
    <property type="protein sequence ID" value="NOU88730.1"/>
    <property type="molecule type" value="Genomic_DNA"/>
</dbReference>
<evidence type="ECO:0000313" key="2">
    <source>
        <dbReference type="Proteomes" id="UP000658690"/>
    </source>
</evidence>
<proteinExistence type="predicted"/>
<reference evidence="1 2" key="1">
    <citation type="submission" date="2019-10" db="EMBL/GenBank/DDBJ databases">
        <title>Description of Paenibacillus choica sp. nov.</title>
        <authorList>
            <person name="Carlier A."/>
            <person name="Qi S."/>
        </authorList>
    </citation>
    <scope>NUCLEOTIDE SEQUENCE [LARGE SCALE GENOMIC DNA]</scope>
    <source>
        <strain evidence="1 2">LMG 31460</strain>
    </source>
</reference>
<comment type="caution">
    <text evidence="1">The sequence shown here is derived from an EMBL/GenBank/DDBJ whole genome shotgun (WGS) entry which is preliminary data.</text>
</comment>
<dbReference type="Proteomes" id="UP000658690">
    <property type="component" value="Unassembled WGS sequence"/>
</dbReference>
<protein>
    <submittedName>
        <fullName evidence="1">Uncharacterized protein</fullName>
    </submittedName>
</protein>
<sequence length="65" mass="7520">MDILTKWYKTLNSAKLIAAMIPLLLIYPFQQNISFMVSYYVINGLTKEELSLIRELMARTTGVYS</sequence>
<evidence type="ECO:0000313" key="1">
    <source>
        <dbReference type="EMBL" id="NOU88730.1"/>
    </source>
</evidence>